<evidence type="ECO:0000256" key="1">
    <source>
        <dbReference type="SAM" id="MobiDB-lite"/>
    </source>
</evidence>
<evidence type="ECO:0000313" key="2">
    <source>
        <dbReference type="EMBL" id="ETE56054.1"/>
    </source>
</evidence>
<feature type="non-terminal residue" evidence="2">
    <location>
        <position position="1"/>
    </location>
</feature>
<dbReference type="EMBL" id="AZIM01046132">
    <property type="protein sequence ID" value="ETE56054.1"/>
    <property type="molecule type" value="Genomic_DNA"/>
</dbReference>
<dbReference type="AlphaFoldDB" id="V8N1B4"/>
<keyword evidence="3" id="KW-1185">Reference proteome</keyword>
<feature type="region of interest" description="Disordered" evidence="1">
    <location>
        <begin position="1"/>
        <end position="58"/>
    </location>
</feature>
<accession>V8N1B4</accession>
<dbReference type="Proteomes" id="UP000018936">
    <property type="component" value="Unassembled WGS sequence"/>
</dbReference>
<name>V8N1B4_OPHHA</name>
<dbReference type="OrthoDB" id="5975050at2759"/>
<protein>
    <submittedName>
        <fullName evidence="2">Sorting nexin-21</fullName>
    </submittedName>
</protein>
<evidence type="ECO:0000313" key="3">
    <source>
        <dbReference type="Proteomes" id="UP000018936"/>
    </source>
</evidence>
<comment type="caution">
    <text evidence="2">The sequence shown here is derived from an EMBL/GenBank/DDBJ whole genome shotgun (WGS) entry which is preliminary data.</text>
</comment>
<gene>
    <name evidence="2" type="primary">SNX21</name>
    <name evidence="2" type="ORF">L345_18236</name>
</gene>
<reference evidence="2 3" key="1">
    <citation type="journal article" date="2013" name="Proc. Natl. Acad. Sci. U.S.A.">
        <title>The king cobra genome reveals dynamic gene evolution and adaptation in the snake venom system.</title>
        <authorList>
            <person name="Vonk F.J."/>
            <person name="Casewell N.R."/>
            <person name="Henkel C.V."/>
            <person name="Heimberg A.M."/>
            <person name="Jansen H.J."/>
            <person name="McCleary R.J."/>
            <person name="Kerkkamp H.M."/>
            <person name="Vos R.A."/>
            <person name="Guerreiro I."/>
            <person name="Calvete J.J."/>
            <person name="Wuster W."/>
            <person name="Woods A.E."/>
            <person name="Logan J.M."/>
            <person name="Harrison R.A."/>
            <person name="Castoe T.A."/>
            <person name="de Koning A.P."/>
            <person name="Pollock D.D."/>
            <person name="Yandell M."/>
            <person name="Calderon D."/>
            <person name="Renjifo C."/>
            <person name="Currier R.B."/>
            <person name="Salgado D."/>
            <person name="Pla D."/>
            <person name="Sanz L."/>
            <person name="Hyder A.S."/>
            <person name="Ribeiro J.M."/>
            <person name="Arntzen J.W."/>
            <person name="van den Thillart G.E."/>
            <person name="Boetzer M."/>
            <person name="Pirovano W."/>
            <person name="Dirks R.P."/>
            <person name="Spaink H.P."/>
            <person name="Duboule D."/>
            <person name="McGlinn E."/>
            <person name="Kini R.M."/>
            <person name="Richardson M.K."/>
        </authorList>
    </citation>
    <scope>NUCLEOTIDE SEQUENCE</scope>
    <source>
        <tissue evidence="2">Blood</tissue>
    </source>
</reference>
<feature type="compositionally biased region" description="Acidic residues" evidence="1">
    <location>
        <begin position="11"/>
        <end position="23"/>
    </location>
</feature>
<organism evidence="2 3">
    <name type="scientific">Ophiophagus hannah</name>
    <name type="common">King cobra</name>
    <name type="synonym">Naja hannah</name>
    <dbReference type="NCBI Taxonomy" id="8665"/>
    <lineage>
        <taxon>Eukaryota</taxon>
        <taxon>Metazoa</taxon>
        <taxon>Chordata</taxon>
        <taxon>Craniata</taxon>
        <taxon>Vertebrata</taxon>
        <taxon>Euteleostomi</taxon>
        <taxon>Lepidosauria</taxon>
        <taxon>Squamata</taxon>
        <taxon>Bifurcata</taxon>
        <taxon>Unidentata</taxon>
        <taxon>Episquamata</taxon>
        <taxon>Toxicofera</taxon>
        <taxon>Serpentes</taxon>
        <taxon>Colubroidea</taxon>
        <taxon>Elapidae</taxon>
        <taxon>Elapinae</taxon>
        <taxon>Ophiophagus</taxon>
    </lineage>
</organism>
<proteinExistence type="predicted"/>
<feature type="compositionally biased region" description="Acidic residues" evidence="1">
    <location>
        <begin position="38"/>
        <end position="47"/>
    </location>
</feature>
<sequence length="116" mass="12242">GPGGGCVGAEDCPESSELEDDTEGLATRLSGTLSFSSNEEEEEEDAAAAEARERGARGSWTWTCPEVRRRSEVRRDTGTTGGAEVRKQAACIEVDSKVGPNSGTLDLGKILPQFPV</sequence>